<gene>
    <name evidence="2" type="ORF">CCS41_06520</name>
</gene>
<sequence length="76" mass="8391">MKRTKKLLTLLPILLSPMFTFASPAAVPAGCKVWMVPEGPWLSRLLVCSPQKTAPSCPLSQQITDRQDIMMPPRIG</sequence>
<protein>
    <submittedName>
        <fullName evidence="2">Uncharacterized protein</fullName>
    </submittedName>
</protein>
<dbReference type="Proteomes" id="UP000261875">
    <property type="component" value="Chromosome"/>
</dbReference>
<accession>A0A2U8I504</accession>
<evidence type="ECO:0000313" key="2">
    <source>
        <dbReference type="EMBL" id="AWK14208.1"/>
    </source>
</evidence>
<proteinExistence type="predicted"/>
<organism evidence="2 3">
    <name type="scientific">Candidatus Fukatsuia symbiotica</name>
    <dbReference type="NCBI Taxonomy" id="1878942"/>
    <lineage>
        <taxon>Bacteria</taxon>
        <taxon>Pseudomonadati</taxon>
        <taxon>Pseudomonadota</taxon>
        <taxon>Gammaproteobacteria</taxon>
        <taxon>Enterobacterales</taxon>
        <taxon>Yersiniaceae</taxon>
        <taxon>Candidatus Fukatsuia</taxon>
    </lineage>
</organism>
<dbReference type="RefSeq" id="WP_119797402.1">
    <property type="nucleotide sequence ID" value="NZ_FQSP02000092.1"/>
</dbReference>
<dbReference type="EMBL" id="CP021659">
    <property type="protein sequence ID" value="AWK14208.1"/>
    <property type="molecule type" value="Genomic_DNA"/>
</dbReference>
<feature type="signal peptide" evidence="1">
    <location>
        <begin position="1"/>
        <end position="22"/>
    </location>
</feature>
<dbReference type="KEGG" id="fsm:CCS41_06520"/>
<feature type="chain" id="PRO_5016069032" evidence="1">
    <location>
        <begin position="23"/>
        <end position="76"/>
    </location>
</feature>
<evidence type="ECO:0000256" key="1">
    <source>
        <dbReference type="SAM" id="SignalP"/>
    </source>
</evidence>
<keyword evidence="3" id="KW-1185">Reference proteome</keyword>
<reference evidence="2 3" key="1">
    <citation type="submission" date="2017-05" db="EMBL/GenBank/DDBJ databases">
        <title>Genome sequence of Candidatus Fukatsuia symbiotica and Candidatus Hamiltonella defensa from Acyrthosiphon pisum strain 5D.</title>
        <authorList>
            <person name="Patel V.A."/>
            <person name="Chevignon G."/>
            <person name="Russell J.A."/>
            <person name="Oliver K.M."/>
        </authorList>
    </citation>
    <scope>NUCLEOTIDE SEQUENCE [LARGE SCALE GENOMIC DNA]</scope>
    <source>
        <strain evidence="2 3">5D</strain>
    </source>
</reference>
<name>A0A2U8I504_9GAMM</name>
<evidence type="ECO:0000313" key="3">
    <source>
        <dbReference type="Proteomes" id="UP000261875"/>
    </source>
</evidence>
<dbReference type="AlphaFoldDB" id="A0A2U8I504"/>
<keyword evidence="1" id="KW-0732">Signal</keyword>